<comment type="similarity">
    <text evidence="1 3">Belongs to the nucleosome assembly protein (NAP) family.</text>
</comment>
<dbReference type="AlphaFoldDB" id="A0A2P6RIP3"/>
<dbReference type="Gene3D" id="3.30.1120.90">
    <property type="entry name" value="Nucleosome assembly protein"/>
    <property type="match status" value="1"/>
</dbReference>
<evidence type="ECO:0000313" key="5">
    <source>
        <dbReference type="Proteomes" id="UP000238479"/>
    </source>
</evidence>
<dbReference type="GO" id="GO:0000724">
    <property type="term" value="P:double-strand break repair via homologous recombination"/>
    <property type="evidence" value="ECO:0007669"/>
    <property type="project" value="UniProtKB-ARBA"/>
</dbReference>
<gene>
    <name evidence="4" type="ORF">RchiOBHm_Chr2g0087421</name>
</gene>
<dbReference type="InterPro" id="IPR037231">
    <property type="entry name" value="NAP-like_sf"/>
</dbReference>
<dbReference type="GO" id="GO:0006334">
    <property type="term" value="P:nucleosome assembly"/>
    <property type="evidence" value="ECO:0007669"/>
    <property type="project" value="InterPro"/>
</dbReference>
<dbReference type="STRING" id="74649.A0A2P6RIP3"/>
<organism evidence="4 5">
    <name type="scientific">Rosa chinensis</name>
    <name type="common">China rose</name>
    <dbReference type="NCBI Taxonomy" id="74649"/>
    <lineage>
        <taxon>Eukaryota</taxon>
        <taxon>Viridiplantae</taxon>
        <taxon>Streptophyta</taxon>
        <taxon>Embryophyta</taxon>
        <taxon>Tracheophyta</taxon>
        <taxon>Spermatophyta</taxon>
        <taxon>Magnoliopsida</taxon>
        <taxon>eudicotyledons</taxon>
        <taxon>Gunneridae</taxon>
        <taxon>Pentapetalae</taxon>
        <taxon>rosids</taxon>
        <taxon>fabids</taxon>
        <taxon>Rosales</taxon>
        <taxon>Rosaceae</taxon>
        <taxon>Rosoideae</taxon>
        <taxon>Rosoideae incertae sedis</taxon>
        <taxon>Rosa</taxon>
    </lineage>
</organism>
<sequence>MVRHAKLFFVDQRDVMLLKESLSFTAMIANKMVSKQIAEKDKEALNFLNDIESRRTADLKGFELEFTFDDRNPYFKNKVLTKKYEVKDDNQSVSLKALGTKIDWYPSQNLTQGKSSESFFKFFNSYASLDPLSFDNEAVSLD</sequence>
<dbReference type="GO" id="GO:0005634">
    <property type="term" value="C:nucleus"/>
    <property type="evidence" value="ECO:0007669"/>
    <property type="project" value="InterPro"/>
</dbReference>
<accession>A0A2P6RIP3</accession>
<evidence type="ECO:0000256" key="3">
    <source>
        <dbReference type="RuleBase" id="RU003876"/>
    </source>
</evidence>
<protein>
    <submittedName>
        <fullName evidence="4">Putative nucleosome assembly protein (NAP)</fullName>
    </submittedName>
</protein>
<dbReference type="GO" id="GO:0042393">
    <property type="term" value="F:histone binding"/>
    <property type="evidence" value="ECO:0007669"/>
    <property type="project" value="UniProtKB-ARBA"/>
</dbReference>
<dbReference type="Proteomes" id="UP000238479">
    <property type="component" value="Chromosome 2"/>
</dbReference>
<name>A0A2P6RIP3_ROSCH</name>
<dbReference type="SUPFAM" id="SSF143113">
    <property type="entry name" value="NAP-like"/>
    <property type="match status" value="1"/>
</dbReference>
<dbReference type="Gramene" id="PRQ46287">
    <property type="protein sequence ID" value="PRQ46287"/>
    <property type="gene ID" value="RchiOBHm_Chr2g0087421"/>
</dbReference>
<evidence type="ECO:0000313" key="4">
    <source>
        <dbReference type="EMBL" id="PRQ46287.1"/>
    </source>
</evidence>
<dbReference type="InterPro" id="IPR002164">
    <property type="entry name" value="NAP_family"/>
</dbReference>
<reference evidence="4 5" key="1">
    <citation type="journal article" date="2018" name="Nat. Genet.">
        <title>The Rosa genome provides new insights in the design of modern roses.</title>
        <authorList>
            <person name="Bendahmane M."/>
        </authorList>
    </citation>
    <scope>NUCLEOTIDE SEQUENCE [LARGE SCALE GENOMIC DNA]</scope>
    <source>
        <strain evidence="5">cv. Old Blush</strain>
    </source>
</reference>
<proteinExistence type="inferred from homology"/>
<comment type="caution">
    <text evidence="4">The sequence shown here is derived from an EMBL/GenBank/DDBJ whole genome shotgun (WGS) entry which is preliminary data.</text>
</comment>
<keyword evidence="2" id="KW-0143">Chaperone</keyword>
<evidence type="ECO:0000256" key="2">
    <source>
        <dbReference type="ARBA" id="ARBA00023186"/>
    </source>
</evidence>
<keyword evidence="5" id="KW-1185">Reference proteome</keyword>
<dbReference type="EMBL" id="PDCK01000040">
    <property type="protein sequence ID" value="PRQ46287.1"/>
    <property type="molecule type" value="Genomic_DNA"/>
</dbReference>
<dbReference type="PANTHER" id="PTHR11875">
    <property type="entry name" value="TESTIS-SPECIFIC Y-ENCODED PROTEIN"/>
    <property type="match status" value="1"/>
</dbReference>
<dbReference type="Pfam" id="PF00956">
    <property type="entry name" value="NAP"/>
    <property type="match status" value="1"/>
</dbReference>
<evidence type="ECO:0000256" key="1">
    <source>
        <dbReference type="ARBA" id="ARBA00009947"/>
    </source>
</evidence>